<dbReference type="STRING" id="865937.Gilli_0647"/>
<dbReference type="CDD" id="cd18873">
    <property type="entry name" value="NUDIX_NadM_like"/>
    <property type="match status" value="1"/>
</dbReference>
<evidence type="ECO:0000313" key="2">
    <source>
        <dbReference type="EMBL" id="EHQ01358.1"/>
    </source>
</evidence>
<organism evidence="2 3">
    <name type="scientific">Gillisia limnaea (strain DSM 15749 / LMG 21470 / R-8282)</name>
    <dbReference type="NCBI Taxonomy" id="865937"/>
    <lineage>
        <taxon>Bacteria</taxon>
        <taxon>Pseudomonadati</taxon>
        <taxon>Bacteroidota</taxon>
        <taxon>Flavobacteriia</taxon>
        <taxon>Flavobacteriales</taxon>
        <taxon>Flavobacteriaceae</taxon>
        <taxon>Gillisia</taxon>
    </lineage>
</organism>
<dbReference type="InterPro" id="IPR036388">
    <property type="entry name" value="WH-like_DNA-bd_sf"/>
</dbReference>
<evidence type="ECO:0000259" key="1">
    <source>
        <dbReference type="PROSITE" id="PS51462"/>
    </source>
</evidence>
<dbReference type="EMBL" id="JH594606">
    <property type="protein sequence ID" value="EHQ01358.1"/>
    <property type="molecule type" value="Genomic_DNA"/>
</dbReference>
<dbReference type="GO" id="GO:0016787">
    <property type="term" value="F:hydrolase activity"/>
    <property type="evidence" value="ECO:0007669"/>
    <property type="project" value="UniProtKB-KW"/>
</dbReference>
<evidence type="ECO:0000313" key="3">
    <source>
        <dbReference type="Proteomes" id="UP000003844"/>
    </source>
</evidence>
<protein>
    <submittedName>
        <fullName evidence="2">NUDIX hydrolase</fullName>
    </submittedName>
</protein>
<dbReference type="Proteomes" id="UP000003844">
    <property type="component" value="Unassembled WGS sequence"/>
</dbReference>
<dbReference type="InterPro" id="IPR054105">
    <property type="entry name" value="WHD_NrtR"/>
</dbReference>
<keyword evidence="3" id="KW-1185">Reference proteome</keyword>
<accession>H2BRP3</accession>
<dbReference type="SUPFAM" id="SSF46785">
    <property type="entry name" value="Winged helix' DNA-binding domain"/>
    <property type="match status" value="1"/>
</dbReference>
<dbReference type="Pfam" id="PF00293">
    <property type="entry name" value="NUDIX"/>
    <property type="match status" value="1"/>
</dbReference>
<dbReference type="eggNOG" id="COG1051">
    <property type="taxonomic scope" value="Bacteria"/>
</dbReference>
<reference evidence="3" key="1">
    <citation type="journal article" date="2012" name="Stand. Genomic Sci.">
        <title>Genome sequence of the Antarctic rhodopsins-containing flavobacterium Gillisia limnaea type strain (R-8282(T)).</title>
        <authorList>
            <person name="Riedel T."/>
            <person name="Held B."/>
            <person name="Nolan M."/>
            <person name="Lucas S."/>
            <person name="Lapidus A."/>
            <person name="Tice H."/>
            <person name="Del Rio T.G."/>
            <person name="Cheng J.F."/>
            <person name="Han C."/>
            <person name="Tapia R."/>
            <person name="Goodwin L.A."/>
            <person name="Pitluck S."/>
            <person name="Liolios K."/>
            <person name="Mavromatis K."/>
            <person name="Pagani I."/>
            <person name="Ivanova N."/>
            <person name="Mikhailova N."/>
            <person name="Pati A."/>
            <person name="Chen A."/>
            <person name="Palaniappan K."/>
            <person name="Land M."/>
            <person name="Rohde M."/>
            <person name="Tindall B.J."/>
            <person name="Detter J.C."/>
            <person name="Goker M."/>
            <person name="Bristow J."/>
            <person name="Eisen J.A."/>
            <person name="Markowitz V."/>
            <person name="Hugenholtz P."/>
            <person name="Kyrpides N.C."/>
            <person name="Klenk H.P."/>
            <person name="Woyke T."/>
        </authorList>
    </citation>
    <scope>NUCLEOTIDE SEQUENCE [LARGE SCALE GENOMIC DNA]</scope>
    <source>
        <strain evidence="3">DSM 15749 / LMG 21470 / R-8282</strain>
    </source>
</reference>
<dbReference type="Pfam" id="PF21906">
    <property type="entry name" value="WHD_NrtR"/>
    <property type="match status" value="1"/>
</dbReference>
<dbReference type="Gene3D" id="1.10.10.10">
    <property type="entry name" value="Winged helix-like DNA-binding domain superfamily/Winged helix DNA-binding domain"/>
    <property type="match status" value="1"/>
</dbReference>
<dbReference type="PROSITE" id="PS51462">
    <property type="entry name" value="NUDIX"/>
    <property type="match status" value="1"/>
</dbReference>
<keyword evidence="2" id="KW-0378">Hydrolase</keyword>
<feature type="domain" description="Nudix hydrolase" evidence="1">
    <location>
        <begin position="14"/>
        <end position="147"/>
    </location>
</feature>
<dbReference type="SUPFAM" id="SSF55811">
    <property type="entry name" value="Nudix"/>
    <property type="match status" value="1"/>
</dbReference>
<dbReference type="PANTHER" id="PTHR43736:SF4">
    <property type="entry name" value="SLR1690 PROTEIN"/>
    <property type="match status" value="1"/>
</dbReference>
<dbReference type="InterPro" id="IPR015797">
    <property type="entry name" value="NUDIX_hydrolase-like_dom_sf"/>
</dbReference>
<name>H2BRP3_GILLR</name>
<dbReference type="RefSeq" id="WP_006987680.1">
    <property type="nucleotide sequence ID" value="NZ_JH594606.1"/>
</dbReference>
<proteinExistence type="predicted"/>
<dbReference type="HOGENOM" id="CLU_037162_3_1_10"/>
<gene>
    <name evidence="2" type="ORF">Gilli_0647</name>
</gene>
<dbReference type="AlphaFoldDB" id="H2BRP3"/>
<sequence>MAAEIEDYYVQQDKMYVATDCIIFGFDEGNLKLLIFRRRVKPLLGSWSLIGSFVKLNEDVGEAAKRVLKEITGLENVFMEELRTYGAAERDPGFRCISIGQYALIRINDYDKELVEIHGAHWYDLEEVPDLVLDHNTMVKDALSRIRRKARYKPIGFELLPEKFTIPQLQQLYEAIYNKKIDSRNFRKKVLSLNVLTKLDEKDKYNSRRGAYLYKFDHKNYQKLQEFGFNFEIS</sequence>
<dbReference type="OrthoDB" id="9786141at2"/>
<dbReference type="PANTHER" id="PTHR43736">
    <property type="entry name" value="ADP-RIBOSE PYROPHOSPHATASE"/>
    <property type="match status" value="1"/>
</dbReference>
<dbReference type="Gene3D" id="3.90.79.10">
    <property type="entry name" value="Nucleoside Triphosphate Pyrophosphohydrolase"/>
    <property type="match status" value="1"/>
</dbReference>
<dbReference type="InterPro" id="IPR036390">
    <property type="entry name" value="WH_DNA-bd_sf"/>
</dbReference>
<dbReference type="InterPro" id="IPR000086">
    <property type="entry name" value="NUDIX_hydrolase_dom"/>
</dbReference>